<evidence type="ECO:0008006" key="5">
    <source>
        <dbReference type="Google" id="ProtNLM"/>
    </source>
</evidence>
<gene>
    <name evidence="3" type="ORF">DSM104329_00980</name>
</gene>
<feature type="domain" description="6-phosphogluconate dehydrogenase NADP-binding" evidence="1">
    <location>
        <begin position="7"/>
        <end position="134"/>
    </location>
</feature>
<dbReference type="InterPro" id="IPR015814">
    <property type="entry name" value="Pgluconate_DH_NAD-bd_C"/>
</dbReference>
<dbReference type="Gene3D" id="3.40.50.720">
    <property type="entry name" value="NAD(P)-binding Rossmann-like Domain"/>
    <property type="match status" value="1"/>
</dbReference>
<dbReference type="RefSeq" id="WP_259314267.1">
    <property type="nucleotide sequence ID" value="NZ_CP087164.1"/>
</dbReference>
<dbReference type="GO" id="GO:0050661">
    <property type="term" value="F:NADP binding"/>
    <property type="evidence" value="ECO:0007669"/>
    <property type="project" value="InterPro"/>
</dbReference>
<sequence>MRAVPPIGIIGFGELGSVLTARMVESGLPDVRAYRRPRPEPQAGARAREVRELGARPSATLADAVAGAGVVVSAVPATVAGDVARACAELLEPGALFADVSAGEPGHKAAAADAIAVRGGTYADVAVMGTVVMSGWAVPMIASGPGAPAWERFAGGLGMTVRAIDGPAGRASLIKLLRSVYMKGRDALIAETLLAARRHGVDRELLPTIAGPGEQVSFPELAERVMCSLALHAQRRADELAGSAAVLEAAGVEPLVTCAASERLRRVAAMGLRERFDGRRPGELSAVLDAIDERCTTNGPWSAEA</sequence>
<keyword evidence="4" id="KW-1185">Reference proteome</keyword>
<evidence type="ECO:0000259" key="1">
    <source>
        <dbReference type="Pfam" id="PF03446"/>
    </source>
</evidence>
<dbReference type="AlphaFoldDB" id="A0A9E6XUF1"/>
<evidence type="ECO:0000313" key="4">
    <source>
        <dbReference type="Proteomes" id="UP001162834"/>
    </source>
</evidence>
<dbReference type="SUPFAM" id="SSF51735">
    <property type="entry name" value="NAD(P)-binding Rossmann-fold domains"/>
    <property type="match status" value="1"/>
</dbReference>
<dbReference type="Pfam" id="PF03446">
    <property type="entry name" value="NAD_binding_2"/>
    <property type="match status" value="1"/>
</dbReference>
<dbReference type="InterPro" id="IPR008927">
    <property type="entry name" value="6-PGluconate_DH-like_C_sf"/>
</dbReference>
<dbReference type="InterPro" id="IPR036291">
    <property type="entry name" value="NAD(P)-bd_dom_sf"/>
</dbReference>
<dbReference type="Proteomes" id="UP001162834">
    <property type="component" value="Chromosome"/>
</dbReference>
<evidence type="ECO:0000313" key="3">
    <source>
        <dbReference type="EMBL" id="UGS34601.1"/>
    </source>
</evidence>
<dbReference type="InterPro" id="IPR013328">
    <property type="entry name" value="6PGD_dom2"/>
</dbReference>
<feature type="domain" description="Phosphogluconate dehydrogenase NAD-binding putative C-terminal" evidence="2">
    <location>
        <begin position="196"/>
        <end position="267"/>
    </location>
</feature>
<dbReference type="Pfam" id="PF09130">
    <property type="entry name" value="DUF1932"/>
    <property type="match status" value="1"/>
</dbReference>
<accession>A0A9E6XUF1</accession>
<name>A0A9E6XUF1_9ACTN</name>
<reference evidence="3" key="1">
    <citation type="journal article" date="2022" name="Int. J. Syst. Evol. Microbiol.">
        <title>Pseudomonas aegrilactucae sp. nov. and Pseudomonas morbosilactucae sp. nov., pathogens causing bacterial rot of lettuce in Japan.</title>
        <authorList>
            <person name="Sawada H."/>
            <person name="Fujikawa T."/>
            <person name="Satou M."/>
        </authorList>
    </citation>
    <scope>NUCLEOTIDE SEQUENCE</scope>
    <source>
        <strain evidence="3">0166_1</strain>
    </source>
</reference>
<dbReference type="KEGG" id="sbae:DSM104329_00980"/>
<dbReference type="EMBL" id="CP087164">
    <property type="protein sequence ID" value="UGS34601.1"/>
    <property type="molecule type" value="Genomic_DNA"/>
</dbReference>
<evidence type="ECO:0000259" key="2">
    <source>
        <dbReference type="Pfam" id="PF09130"/>
    </source>
</evidence>
<organism evidence="3 4">
    <name type="scientific">Capillimicrobium parvum</name>
    <dbReference type="NCBI Taxonomy" id="2884022"/>
    <lineage>
        <taxon>Bacteria</taxon>
        <taxon>Bacillati</taxon>
        <taxon>Actinomycetota</taxon>
        <taxon>Thermoleophilia</taxon>
        <taxon>Solirubrobacterales</taxon>
        <taxon>Capillimicrobiaceae</taxon>
        <taxon>Capillimicrobium</taxon>
    </lineage>
</organism>
<dbReference type="InterPro" id="IPR006115">
    <property type="entry name" value="6PGDH_NADP-bd"/>
</dbReference>
<protein>
    <recommendedName>
        <fullName evidence="5">NAD(P)-dependent oxidoreductase</fullName>
    </recommendedName>
</protein>
<dbReference type="Gene3D" id="1.10.1040.10">
    <property type="entry name" value="N-(1-d-carboxylethyl)-l-norvaline Dehydrogenase, domain 2"/>
    <property type="match status" value="1"/>
</dbReference>
<proteinExistence type="predicted"/>
<dbReference type="SUPFAM" id="SSF48179">
    <property type="entry name" value="6-phosphogluconate dehydrogenase C-terminal domain-like"/>
    <property type="match status" value="1"/>
</dbReference>